<keyword evidence="2" id="KW-0696">RNA-directed RNA polymerase</keyword>
<feature type="region of interest" description="Disordered" evidence="1">
    <location>
        <begin position="553"/>
        <end position="589"/>
    </location>
</feature>
<keyword evidence="2" id="KW-0808">Transferase</keyword>
<evidence type="ECO:0000256" key="1">
    <source>
        <dbReference type="SAM" id="MobiDB-lite"/>
    </source>
</evidence>
<feature type="compositionally biased region" description="Low complexity" evidence="1">
    <location>
        <begin position="251"/>
        <end position="274"/>
    </location>
</feature>
<feature type="compositionally biased region" description="Basic and acidic residues" evidence="1">
    <location>
        <begin position="195"/>
        <end position="239"/>
    </location>
</feature>
<dbReference type="OrthoDB" id="10691842at2759"/>
<dbReference type="Proteomes" id="UP000221165">
    <property type="component" value="Unassembled WGS sequence"/>
</dbReference>
<accession>A0A2C6KJ11</accession>
<dbReference type="EMBL" id="MIGC01006054">
    <property type="protein sequence ID" value="PHJ16383.1"/>
    <property type="molecule type" value="Genomic_DNA"/>
</dbReference>
<proteinExistence type="predicted"/>
<organism evidence="2 3">
    <name type="scientific">Cystoisospora suis</name>
    <dbReference type="NCBI Taxonomy" id="483139"/>
    <lineage>
        <taxon>Eukaryota</taxon>
        <taxon>Sar</taxon>
        <taxon>Alveolata</taxon>
        <taxon>Apicomplexa</taxon>
        <taxon>Conoidasida</taxon>
        <taxon>Coccidia</taxon>
        <taxon>Eucoccidiorida</taxon>
        <taxon>Eimeriorina</taxon>
        <taxon>Sarcocystidae</taxon>
        <taxon>Cystoisospora</taxon>
    </lineage>
</organism>
<gene>
    <name evidence="2" type="ORF">CSUI_009802</name>
</gene>
<feature type="compositionally biased region" description="Basic and acidic residues" evidence="1">
    <location>
        <begin position="562"/>
        <end position="573"/>
    </location>
</feature>
<feature type="compositionally biased region" description="Basic and acidic residues" evidence="1">
    <location>
        <begin position="128"/>
        <end position="138"/>
    </location>
</feature>
<dbReference type="GO" id="GO:0003968">
    <property type="term" value="F:RNA-directed RNA polymerase activity"/>
    <property type="evidence" value="ECO:0007669"/>
    <property type="project" value="UniProtKB-KW"/>
</dbReference>
<sequence length="660" mass="76361">MRIHGKKTSAISKTGKLSPDTIPIQIGQRVRQLRQRLYRLRFYDPETGVDYGVSGTQTDRYEIASAAYFFNYIRDPEAALLWGKRIKRTRRGERTAATIARQSERSECPSSCMSSKDTSRSRRRRRASREDDLQDNKTHPVVSPLKDVSSSPVLSFDTETCSRRPRGSFSSIPVADRHVQNEEEEEKKRAKKERNKSERIEDGAKHPTEKKEEISSDMPRESTTRRRRADEEKKTREVQSYRPSCLHVTRSSSSSPSPPFVYSLSPSSSSPSSSLQRRNKLVKMIKKEEVDQDEDLHASLCTKAFSPVEAMACLAKMVFFQSNCPRAPLLPSLTRHGASQSMRLRNIKKKSDLHLLENLSSSQDEDKTDLRSSRNRNDKLLLPYSKEKMVSSSSSFSCRDNLLSPVDACRSRQYRHLLAYSQYHFRKLHFSCSHEDSLSRHLKREVMSLTCLSSSSPIPTHSVLNPYSPSSSPSSRLCLDYKERMKMREEFLFWKSKRPNVTDEEEEEDQDGSSRSSRSSRSNSGSGVDTPEEEEEVDSYYLRAKYHVEIERRKKGRRRRRRADEKEEREKVSHTLRTRSKPSSSFTVTGKKARENETYQSLMSFAWALYWQEYLDMKIQCQSARQEAKEQLLRKGRDSVSRSLIRSFLHEVQMNEDGEE</sequence>
<feature type="compositionally biased region" description="Acidic residues" evidence="1">
    <location>
        <begin position="502"/>
        <end position="511"/>
    </location>
</feature>
<protein>
    <submittedName>
        <fullName evidence="2">Rna-dependent rna polymerase rdp</fullName>
    </submittedName>
</protein>
<dbReference type="AlphaFoldDB" id="A0A2C6KJ11"/>
<feature type="region of interest" description="Disordered" evidence="1">
    <location>
        <begin position="91"/>
        <end position="278"/>
    </location>
</feature>
<reference evidence="2 3" key="1">
    <citation type="journal article" date="2017" name="Int. J. Parasitol.">
        <title>The genome of the protozoan parasite Cystoisospora suis and a reverse vaccinology approach to identify vaccine candidates.</title>
        <authorList>
            <person name="Palmieri N."/>
            <person name="Shrestha A."/>
            <person name="Ruttkowski B."/>
            <person name="Beck T."/>
            <person name="Vogl C."/>
            <person name="Tomley F."/>
            <person name="Blake D.P."/>
            <person name="Joachim A."/>
        </authorList>
    </citation>
    <scope>NUCLEOTIDE SEQUENCE [LARGE SCALE GENOMIC DNA]</scope>
    <source>
        <strain evidence="2 3">Wien I</strain>
    </source>
</reference>
<evidence type="ECO:0000313" key="2">
    <source>
        <dbReference type="EMBL" id="PHJ16383.1"/>
    </source>
</evidence>
<feature type="compositionally biased region" description="Polar residues" evidence="1">
    <location>
        <begin position="148"/>
        <end position="159"/>
    </location>
</feature>
<evidence type="ECO:0000313" key="3">
    <source>
        <dbReference type="Proteomes" id="UP000221165"/>
    </source>
</evidence>
<keyword evidence="3" id="KW-1185">Reference proteome</keyword>
<name>A0A2C6KJ11_9APIC</name>
<dbReference type="RefSeq" id="XP_067918112.1">
    <property type="nucleotide sequence ID" value="XM_068069911.1"/>
</dbReference>
<feature type="region of interest" description="Disordered" evidence="1">
    <location>
        <begin position="502"/>
        <end position="536"/>
    </location>
</feature>
<comment type="caution">
    <text evidence="2">The sequence shown here is derived from an EMBL/GenBank/DDBJ whole genome shotgun (WGS) entry which is preliminary data.</text>
</comment>
<keyword evidence="2" id="KW-0548">Nucleotidyltransferase</keyword>
<feature type="compositionally biased region" description="Low complexity" evidence="1">
    <location>
        <begin position="513"/>
        <end position="527"/>
    </location>
</feature>
<dbReference type="VEuPathDB" id="ToxoDB:CSUI_009802"/>
<dbReference type="GeneID" id="94433122"/>